<evidence type="ECO:0000256" key="2">
    <source>
        <dbReference type="ARBA" id="ARBA00022475"/>
    </source>
</evidence>
<evidence type="ECO:0000256" key="1">
    <source>
        <dbReference type="ARBA" id="ARBA00004651"/>
    </source>
</evidence>
<dbReference type="InterPro" id="IPR050189">
    <property type="entry name" value="MFS_Efflux_Transporters"/>
</dbReference>
<dbReference type="PANTHER" id="PTHR43124:SF3">
    <property type="entry name" value="CHLORAMPHENICOL EFFLUX PUMP RV0191"/>
    <property type="match status" value="1"/>
</dbReference>
<proteinExistence type="predicted"/>
<feature type="transmembrane region" description="Helical" evidence="6">
    <location>
        <begin position="242"/>
        <end position="266"/>
    </location>
</feature>
<keyword evidence="4 6" id="KW-1133">Transmembrane helix</keyword>
<protein>
    <submittedName>
        <fullName evidence="8">Major Facilitator Superfamily protein</fullName>
    </submittedName>
</protein>
<name>A0A1R7QAH0_ACIJO</name>
<comment type="subcellular location">
    <subcellularLocation>
        <location evidence="1">Cell membrane</location>
        <topology evidence="1">Multi-pass membrane protein</topology>
    </subcellularLocation>
</comment>
<dbReference type="GO" id="GO:0005886">
    <property type="term" value="C:plasma membrane"/>
    <property type="evidence" value="ECO:0007669"/>
    <property type="project" value="UniProtKB-SubCell"/>
</dbReference>
<sequence length="395" mass="42768">MLLHSKKYKLIAVMGFTQILAWSSTFYLPAVLANLIAKDTGWSLTLVIAGLSWGFIVTGICSPKVGRFIEQFGGRKALSISSIFFAIGLLCLGFSSHLLVYYFAWTMLGIGMAFGLYDAAFSTLGRLLGQDAKTAIVGVTLLGGLASTIGWALIVFFEGLYGWRITCFILALFHLLLGLPLHYFLLPREEQSTKAHAKELNSQTNLHKGGNRLFMLVAVILTVQSFVVATISVHLLSMLKTIGFSVSTALAIGMMIGPAQIIARLLEFSLFKNLHPSWSSRVGVLISFFGIIFLFTDGYVLALLGAALYGAGNGILTIIRGTLPLSLFGQEGYATRMGLLGRPIMIALAFGPLISAFILEKWGINILLAILTALVFIALLGTLKLPIHQAEKVAE</sequence>
<keyword evidence="5 6" id="KW-0472">Membrane</keyword>
<evidence type="ECO:0000313" key="9">
    <source>
        <dbReference type="Proteomes" id="UP000196240"/>
    </source>
</evidence>
<dbReference type="PANTHER" id="PTHR43124">
    <property type="entry name" value="PURINE EFFLUX PUMP PBUE"/>
    <property type="match status" value="1"/>
</dbReference>
<evidence type="ECO:0000256" key="4">
    <source>
        <dbReference type="ARBA" id="ARBA00022989"/>
    </source>
</evidence>
<feature type="transmembrane region" description="Helical" evidence="6">
    <location>
        <begin position="102"/>
        <end position="124"/>
    </location>
</feature>
<feature type="transmembrane region" description="Helical" evidence="6">
    <location>
        <begin position="77"/>
        <end position="96"/>
    </location>
</feature>
<dbReference type="InterPro" id="IPR011701">
    <property type="entry name" value="MFS"/>
</dbReference>
<dbReference type="RefSeq" id="WP_087011475.1">
    <property type="nucleotide sequence ID" value="NZ_FUUY01000002.1"/>
</dbReference>
<gene>
    <name evidence="8" type="ORF">ACNJC6_00871</name>
</gene>
<feature type="transmembrane region" description="Helical" evidence="6">
    <location>
        <begin position="12"/>
        <end position="36"/>
    </location>
</feature>
<dbReference type="Gene3D" id="1.20.1250.20">
    <property type="entry name" value="MFS general substrate transporter like domains"/>
    <property type="match status" value="1"/>
</dbReference>
<evidence type="ECO:0000256" key="5">
    <source>
        <dbReference type="ARBA" id="ARBA00023136"/>
    </source>
</evidence>
<evidence type="ECO:0000313" key="8">
    <source>
        <dbReference type="EMBL" id="SJX21261.1"/>
    </source>
</evidence>
<evidence type="ECO:0000256" key="6">
    <source>
        <dbReference type="SAM" id="Phobius"/>
    </source>
</evidence>
<feature type="transmembrane region" description="Helical" evidence="6">
    <location>
        <begin position="213"/>
        <end position="236"/>
    </location>
</feature>
<dbReference type="SUPFAM" id="SSF103473">
    <property type="entry name" value="MFS general substrate transporter"/>
    <property type="match status" value="1"/>
</dbReference>
<feature type="transmembrane region" description="Helical" evidence="6">
    <location>
        <begin position="364"/>
        <end position="383"/>
    </location>
</feature>
<dbReference type="AlphaFoldDB" id="A0A1R7QAH0"/>
<dbReference type="PROSITE" id="PS50850">
    <property type="entry name" value="MFS"/>
    <property type="match status" value="1"/>
</dbReference>
<evidence type="ECO:0000259" key="7">
    <source>
        <dbReference type="PROSITE" id="PS50850"/>
    </source>
</evidence>
<keyword evidence="3 6" id="KW-0812">Transmembrane</keyword>
<feature type="transmembrane region" description="Helical" evidence="6">
    <location>
        <begin position="278"/>
        <end position="295"/>
    </location>
</feature>
<feature type="transmembrane region" description="Helical" evidence="6">
    <location>
        <begin position="136"/>
        <end position="157"/>
    </location>
</feature>
<dbReference type="Pfam" id="PF07690">
    <property type="entry name" value="MFS_1"/>
    <property type="match status" value="1"/>
</dbReference>
<feature type="domain" description="Major facilitator superfamily (MFS) profile" evidence="7">
    <location>
        <begin position="10"/>
        <end position="390"/>
    </location>
</feature>
<dbReference type="InterPro" id="IPR036259">
    <property type="entry name" value="MFS_trans_sf"/>
</dbReference>
<feature type="transmembrane region" description="Helical" evidence="6">
    <location>
        <begin position="339"/>
        <end position="358"/>
    </location>
</feature>
<feature type="transmembrane region" description="Helical" evidence="6">
    <location>
        <begin position="301"/>
        <end position="319"/>
    </location>
</feature>
<feature type="transmembrane region" description="Helical" evidence="6">
    <location>
        <begin position="163"/>
        <end position="186"/>
    </location>
</feature>
<keyword evidence="2" id="KW-1003">Cell membrane</keyword>
<organism evidence="8 9">
    <name type="scientific">Acinetobacter johnsonii</name>
    <dbReference type="NCBI Taxonomy" id="40214"/>
    <lineage>
        <taxon>Bacteria</taxon>
        <taxon>Pseudomonadati</taxon>
        <taxon>Pseudomonadota</taxon>
        <taxon>Gammaproteobacteria</taxon>
        <taxon>Moraxellales</taxon>
        <taxon>Moraxellaceae</taxon>
        <taxon>Acinetobacter</taxon>
    </lineage>
</organism>
<dbReference type="GO" id="GO:0022857">
    <property type="term" value="F:transmembrane transporter activity"/>
    <property type="evidence" value="ECO:0007669"/>
    <property type="project" value="InterPro"/>
</dbReference>
<dbReference type="EMBL" id="FUUY01000002">
    <property type="protein sequence ID" value="SJX21261.1"/>
    <property type="molecule type" value="Genomic_DNA"/>
</dbReference>
<dbReference type="InterPro" id="IPR020846">
    <property type="entry name" value="MFS_dom"/>
</dbReference>
<accession>A0A1R7QAH0</accession>
<feature type="transmembrane region" description="Helical" evidence="6">
    <location>
        <begin position="42"/>
        <end position="65"/>
    </location>
</feature>
<evidence type="ECO:0000256" key="3">
    <source>
        <dbReference type="ARBA" id="ARBA00022692"/>
    </source>
</evidence>
<dbReference type="Proteomes" id="UP000196240">
    <property type="component" value="Unassembled WGS sequence"/>
</dbReference>
<reference evidence="8 9" key="1">
    <citation type="submission" date="2017-02" db="EMBL/GenBank/DDBJ databases">
        <authorList>
            <person name="Peterson S.W."/>
        </authorList>
    </citation>
    <scope>NUCLEOTIDE SEQUENCE [LARGE SCALE GENOMIC DNA]</scope>
    <source>
        <strain evidence="8">C6</strain>
    </source>
</reference>